<evidence type="ECO:0000313" key="2">
    <source>
        <dbReference type="EMBL" id="CAI9920411.1"/>
    </source>
</evidence>
<dbReference type="AlphaFoldDB" id="A0AA86TL02"/>
<keyword evidence="4" id="KW-1185">Reference proteome</keyword>
<dbReference type="Proteomes" id="UP001642409">
    <property type="component" value="Unassembled WGS sequence"/>
</dbReference>
<evidence type="ECO:0000313" key="4">
    <source>
        <dbReference type="Proteomes" id="UP001642409"/>
    </source>
</evidence>
<comment type="caution">
    <text evidence="2">The sequence shown here is derived from an EMBL/GenBank/DDBJ whole genome shotgun (WGS) entry which is preliminary data.</text>
</comment>
<protein>
    <submittedName>
        <fullName evidence="3">Hypothetical_protein</fullName>
    </submittedName>
</protein>
<organism evidence="2">
    <name type="scientific">Hexamita inflata</name>
    <dbReference type="NCBI Taxonomy" id="28002"/>
    <lineage>
        <taxon>Eukaryota</taxon>
        <taxon>Metamonada</taxon>
        <taxon>Diplomonadida</taxon>
        <taxon>Hexamitidae</taxon>
        <taxon>Hexamitinae</taxon>
        <taxon>Hexamita</taxon>
    </lineage>
</organism>
<proteinExistence type="predicted"/>
<gene>
    <name evidence="3" type="ORF">HINF_LOCUS49584</name>
    <name evidence="2" type="ORF">HINF_LOCUS8056</name>
</gene>
<accession>A0AA86TL02</accession>
<sequence length="169" mass="20134">MNTIMNIPHLHLYLIICINALFRFGVENVNGSELQRDLVEMSKRHKNTGQSQSLDRYIFTKVKVITMIQYSWPQYTRGTVSQKQPARNRIGQQYSYQNILHQKQLLLKWSNNTYNILVFNITKIYCILYQIDIINIELEGKQINIYNCVQSYATQDWALDYYGHYKVRE</sequence>
<evidence type="ECO:0000313" key="3">
    <source>
        <dbReference type="EMBL" id="CAL6061187.1"/>
    </source>
</evidence>
<dbReference type="EMBL" id="CAXDID020000234">
    <property type="protein sequence ID" value="CAL6061187.1"/>
    <property type="molecule type" value="Genomic_DNA"/>
</dbReference>
<keyword evidence="1" id="KW-0732">Signal</keyword>
<reference evidence="3 4" key="2">
    <citation type="submission" date="2024-07" db="EMBL/GenBank/DDBJ databases">
        <authorList>
            <person name="Akdeniz Z."/>
        </authorList>
    </citation>
    <scope>NUCLEOTIDE SEQUENCE [LARGE SCALE GENOMIC DNA]</scope>
</reference>
<name>A0AA86TL02_9EUKA</name>
<feature type="signal peptide" evidence="1">
    <location>
        <begin position="1"/>
        <end position="31"/>
    </location>
</feature>
<reference evidence="2" key="1">
    <citation type="submission" date="2023-06" db="EMBL/GenBank/DDBJ databases">
        <authorList>
            <person name="Kurt Z."/>
        </authorList>
    </citation>
    <scope>NUCLEOTIDE SEQUENCE</scope>
</reference>
<feature type="chain" id="PRO_5041723308" evidence="1">
    <location>
        <begin position="32"/>
        <end position="169"/>
    </location>
</feature>
<dbReference type="EMBL" id="CATOUU010000200">
    <property type="protein sequence ID" value="CAI9920411.1"/>
    <property type="molecule type" value="Genomic_DNA"/>
</dbReference>
<evidence type="ECO:0000256" key="1">
    <source>
        <dbReference type="SAM" id="SignalP"/>
    </source>
</evidence>